<keyword evidence="3" id="KW-0175">Coiled coil</keyword>
<feature type="coiled-coil region" evidence="3">
    <location>
        <begin position="507"/>
        <end position="561"/>
    </location>
</feature>
<dbReference type="SMART" id="SM00799">
    <property type="entry name" value="DENN"/>
    <property type="match status" value="1"/>
</dbReference>
<dbReference type="InterPro" id="IPR051696">
    <property type="entry name" value="DENN_Domain_GEFs"/>
</dbReference>
<dbReference type="InterPro" id="IPR037516">
    <property type="entry name" value="Tripartite_DENN"/>
</dbReference>
<dbReference type="InterPro" id="IPR043153">
    <property type="entry name" value="DENN_C"/>
</dbReference>
<dbReference type="InterPro" id="IPR005112">
    <property type="entry name" value="dDENN_dom"/>
</dbReference>
<proteinExistence type="predicted"/>
<feature type="region of interest" description="Disordered" evidence="4">
    <location>
        <begin position="1061"/>
        <end position="1084"/>
    </location>
</feature>
<dbReference type="InterPro" id="IPR001194">
    <property type="entry name" value="cDENN_dom"/>
</dbReference>
<dbReference type="SMART" id="SM00800">
    <property type="entry name" value="uDENN"/>
    <property type="match status" value="1"/>
</dbReference>
<dbReference type="InterPro" id="IPR002885">
    <property type="entry name" value="PPR_rpt"/>
</dbReference>
<dbReference type="InterPro" id="IPR011990">
    <property type="entry name" value="TPR-like_helical_dom_sf"/>
</dbReference>
<dbReference type="Gene3D" id="1.25.40.10">
    <property type="entry name" value="Tetratricopeptide repeat domain"/>
    <property type="match status" value="1"/>
</dbReference>
<dbReference type="Pfam" id="PF10240">
    <property type="entry name" value="DUF2464"/>
    <property type="match status" value="1"/>
</dbReference>
<accession>A0A7I8VQH5</accession>
<evidence type="ECO:0000259" key="5">
    <source>
        <dbReference type="PROSITE" id="PS50211"/>
    </source>
</evidence>
<feature type="compositionally biased region" description="Polar residues" evidence="4">
    <location>
        <begin position="946"/>
        <end position="959"/>
    </location>
</feature>
<feature type="compositionally biased region" description="Polar residues" evidence="4">
    <location>
        <begin position="1067"/>
        <end position="1080"/>
    </location>
</feature>
<dbReference type="Pfam" id="PF03455">
    <property type="entry name" value="dDENN"/>
    <property type="match status" value="1"/>
</dbReference>
<dbReference type="Pfam" id="PF03456">
    <property type="entry name" value="uDENN"/>
    <property type="match status" value="1"/>
</dbReference>
<dbReference type="GO" id="GO:0005085">
    <property type="term" value="F:guanyl-nucleotide exchange factor activity"/>
    <property type="evidence" value="ECO:0007669"/>
    <property type="project" value="UniProtKB-KW"/>
</dbReference>
<dbReference type="SMART" id="SM00801">
    <property type="entry name" value="dDENN"/>
    <property type="match status" value="1"/>
</dbReference>
<keyword evidence="1" id="KW-0344">Guanine-nucleotide releasing factor</keyword>
<evidence type="ECO:0000313" key="7">
    <source>
        <dbReference type="EMBL" id="CAD5116853.1"/>
    </source>
</evidence>
<organism evidence="7 8">
    <name type="scientific">Dimorphilus gyrociliatus</name>
    <dbReference type="NCBI Taxonomy" id="2664684"/>
    <lineage>
        <taxon>Eukaryota</taxon>
        <taxon>Metazoa</taxon>
        <taxon>Spiralia</taxon>
        <taxon>Lophotrochozoa</taxon>
        <taxon>Annelida</taxon>
        <taxon>Polychaeta</taxon>
        <taxon>Polychaeta incertae sedis</taxon>
        <taxon>Dinophilidae</taxon>
        <taxon>Dimorphilus</taxon>
    </lineage>
</organism>
<feature type="region of interest" description="Disordered" evidence="4">
    <location>
        <begin position="899"/>
        <end position="959"/>
    </location>
</feature>
<dbReference type="InterPro" id="IPR018798">
    <property type="entry name" value="MVB12A/B"/>
</dbReference>
<dbReference type="PROSITE" id="PS50211">
    <property type="entry name" value="DENN"/>
    <property type="match status" value="1"/>
</dbReference>
<dbReference type="PANTHER" id="PTHR12296:SF30">
    <property type="entry name" value="DENN DOMAIN-CONTAINING PROTEIN CRAG"/>
    <property type="match status" value="1"/>
</dbReference>
<dbReference type="PROSITE" id="PS51498">
    <property type="entry name" value="MABP"/>
    <property type="match status" value="1"/>
</dbReference>
<evidence type="ECO:0000256" key="3">
    <source>
        <dbReference type="SAM" id="Coils"/>
    </source>
</evidence>
<dbReference type="Pfam" id="PF02141">
    <property type="entry name" value="DENN"/>
    <property type="match status" value="1"/>
</dbReference>
<dbReference type="Gene3D" id="3.40.50.11500">
    <property type="match status" value="1"/>
</dbReference>
<dbReference type="GO" id="GO:0032483">
    <property type="term" value="P:regulation of Rab protein signal transduction"/>
    <property type="evidence" value="ECO:0007669"/>
    <property type="project" value="TreeGrafter"/>
</dbReference>
<evidence type="ECO:0000256" key="2">
    <source>
        <dbReference type="PROSITE-ProRule" id="PRU00708"/>
    </source>
</evidence>
<dbReference type="PANTHER" id="PTHR12296">
    <property type="entry name" value="DENN DOMAIN-CONTAINING PROTEIN 4"/>
    <property type="match status" value="1"/>
</dbReference>
<name>A0A7I8VQH5_9ANNE</name>
<dbReference type="InterPro" id="IPR023341">
    <property type="entry name" value="MABP"/>
</dbReference>
<sequence length="1595" mass="181265">MDNNRIADYFLISGIRDDLQPPLFHDGFVDENFLLKEEAHKVDPITDLAVIIPTLGEECPEGYKRIEKTVNGYPADLNHGSIRSPDMYLCYRRGRDRPPLTDIGVMYHGKERLMPGCQIVQYTPTNHNANVNNTAGKIYLTYMRAEDTASADTLVVTDICIILTNKGETPPHTYMQIPKSLNKALVGSDVYICYKKSERNAKTIVYEPQLLSRYPKEDDRECPLPVSVERFCLPLGATIEVWPVEAEEPHPKFSTFVLTGEAGSKSYGAAVSFYEEMNKSELDCHTLAQLGIETMSDRRTVHVSKSIGLISRWPFFEAFEQFLRYLYTISKKEDEQNLPIERCISHFFNNVPFPTNLTSRIVVQFPAQVISISKPMDMPLPQNGASYTTLLSNLGPENCLLLLALSLCEKYMIIHSLRTPVLTSTAEAVANMGFPLRWSCAYVPLLPVQLAKTLESPVPIVIGLDSKIFDTYEVNTEIFVLVDLDTCQIYNPYHKEINVKLLPKKPAKILKNTLERLFKDIQKLKDISSRQQKILSLDLDSLELKTKIQQKERRLEKEICEAFLRFMSCVLKGYSSFLKPMKECRGTKLSLLFDTDGFLKSKNENYRRLLKEIVKTQTFNIFIQERSFVSDQDTCLTFFDECIEKVDENKDEPPLFEAEVRNENTRFIGEPEGDDVKYKYGKFPILDQRLLPVENFIMKTPETKTLKLLGPMTLRTKQEVRSAQRNAEKISTSPDLWVKYLMSHCYSLWFIHLPSYVRSAHSKEKALRTAFNILVRLQNSKLIAIDEVCYRILMQLCGIYDQPTLAQSLLSEMRKHSVQPNAMTYGYYNKAVYDSQSASSDTRSAYRRWILLKNIVMAIAQFRINLLVKRNNLLIVHESDDCLSRNSLEYLMEDGAKIPTEAPAPHKMFDVHSTSSKSDDRTSIGGVSDRGYSSLSNEDGRKLSHVNGSQDSLNKLRKASQTTPVFRRLFTPSKGTDVLKRAAFTKRVSNIVRPSLAKSTSLPRGAGEKYGSQAGDLITPYALQESHNRIPRRRSSFGIEKCERPKQLLTDVGSEPLENKDIEKTKSSPSHTIATPTPVTINDPLGHFTTPPSTAASTPQKSVPKTGFVDLQPFQNWSDSYNDASETLTIKKSVVSEEDLSRKAINQTPKSRKPLVRAESLNKAFGSAKKYASSAWKKIGDFSLTPTKASTSSTGSLVSVPGKNSITEEERISWESVSQDRLSLDDGLDKKRNHLAWDAAWDLWGKSRDYLSTALSLHQDSPDISDQVSSVPQHLIPFDGETISINQQITGSNQSLSQIVQTKIEAQISSNFRCEHCQSLLYDEEITAGWTSNDCNFNTNCQFCSKEVVTRLVIYIKDSRKDGSRRELSVLYLNPLVLRRQLESIIENEGDLSLTDENFSIDHAEVFWNLLWYFRRLNVPSNLPGLLAKDVSSRQVVIRAIWDNLKIQDEVGMPMYVLHDQSNSPSPTVQALLTDQQPFSANIRNDLIHFIIGNDILSAIKLTLSERQKLFNVNQAASSRFRHRSVYRNLLFLACFSLGRQNIDLDAFDREYAAAYQQLTPAEKRQLRRFDQPPNMRTMWARKMFEPLELVAIQL</sequence>
<dbReference type="InterPro" id="IPR005113">
    <property type="entry name" value="uDENN_dom"/>
</dbReference>
<protein>
    <submittedName>
        <fullName evidence="7">DgyrCDS5697</fullName>
    </submittedName>
</protein>
<evidence type="ECO:0000259" key="6">
    <source>
        <dbReference type="PROSITE" id="PS51498"/>
    </source>
</evidence>
<gene>
    <name evidence="7" type="ORF">DGYR_LOCUS5440</name>
</gene>
<dbReference type="Gene3D" id="2.100.10.50">
    <property type="match status" value="1"/>
</dbReference>
<evidence type="ECO:0000313" key="8">
    <source>
        <dbReference type="Proteomes" id="UP000549394"/>
    </source>
</evidence>
<dbReference type="GO" id="GO:0000813">
    <property type="term" value="C:ESCRT I complex"/>
    <property type="evidence" value="ECO:0007669"/>
    <property type="project" value="InterPro"/>
</dbReference>
<feature type="domain" description="UDENN" evidence="5">
    <location>
        <begin position="190"/>
        <end position="635"/>
    </location>
</feature>
<feature type="repeat" description="PPR" evidence="2">
    <location>
        <begin position="786"/>
        <end position="820"/>
    </location>
</feature>
<evidence type="ECO:0000256" key="4">
    <source>
        <dbReference type="SAM" id="MobiDB-lite"/>
    </source>
</evidence>
<comment type="caution">
    <text evidence="7">The sequence shown here is derived from an EMBL/GenBank/DDBJ whole genome shotgun (WGS) entry which is preliminary data.</text>
</comment>
<dbReference type="PROSITE" id="PS51375">
    <property type="entry name" value="PPR"/>
    <property type="match status" value="1"/>
</dbReference>
<evidence type="ECO:0000256" key="1">
    <source>
        <dbReference type="ARBA" id="ARBA00022658"/>
    </source>
</evidence>
<dbReference type="OrthoDB" id="75250at2759"/>
<keyword evidence="8" id="KW-1185">Reference proteome</keyword>
<dbReference type="Proteomes" id="UP000549394">
    <property type="component" value="Unassembled WGS sequence"/>
</dbReference>
<dbReference type="EMBL" id="CAJFCJ010000007">
    <property type="protein sequence ID" value="CAD5116853.1"/>
    <property type="molecule type" value="Genomic_DNA"/>
</dbReference>
<reference evidence="7 8" key="1">
    <citation type="submission" date="2020-08" db="EMBL/GenBank/DDBJ databases">
        <authorList>
            <person name="Hejnol A."/>
        </authorList>
    </citation>
    <scope>NUCLEOTIDE SEQUENCE [LARGE SCALE GENOMIC DNA]</scope>
</reference>
<feature type="domain" description="MABP" evidence="6">
    <location>
        <begin position="42"/>
        <end position="198"/>
    </location>
</feature>